<name>A0ACA9Q991_9GLOM</name>
<dbReference type="Proteomes" id="UP000789525">
    <property type="component" value="Unassembled WGS sequence"/>
</dbReference>
<feature type="non-terminal residue" evidence="1">
    <location>
        <position position="1"/>
    </location>
</feature>
<protein>
    <submittedName>
        <fullName evidence="1">2655_t:CDS:1</fullName>
    </submittedName>
</protein>
<evidence type="ECO:0000313" key="1">
    <source>
        <dbReference type="EMBL" id="CAG8739520.1"/>
    </source>
</evidence>
<proteinExistence type="predicted"/>
<evidence type="ECO:0000313" key="2">
    <source>
        <dbReference type="Proteomes" id="UP000789525"/>
    </source>
</evidence>
<reference evidence="1" key="1">
    <citation type="submission" date="2021-06" db="EMBL/GenBank/DDBJ databases">
        <authorList>
            <person name="Kallberg Y."/>
            <person name="Tangrot J."/>
            <person name="Rosling A."/>
        </authorList>
    </citation>
    <scope>NUCLEOTIDE SEQUENCE</scope>
    <source>
        <strain evidence="1">CL356</strain>
    </source>
</reference>
<gene>
    <name evidence="1" type="ORF">ACOLOM_LOCUS12097</name>
</gene>
<accession>A0ACA9Q991</accession>
<sequence>IEEKDNIVTAHFENGQTLTADLLIGCDGIHSVTRTYVLGDDSSPRFTGASVILGLTKVTPEDMNDAGIKFNVFPSKDPAGGEAGWNKSDHSTEQFTKMVEGRIEGWKATFPSLLISKPIRAFPVGLYDRPPIQKWHRGRVGAQMASESAIILARLLAEHSPSDELFERYVALRRKRTDAVTGNSGRALNNLLADGLWEIIRDTGIYLFGGFFIRSGMMGHIGYDAGTAPLDA</sequence>
<comment type="caution">
    <text evidence="1">The sequence shown here is derived from an EMBL/GenBank/DDBJ whole genome shotgun (WGS) entry which is preliminary data.</text>
</comment>
<dbReference type="EMBL" id="CAJVPT010047164">
    <property type="protein sequence ID" value="CAG8739520.1"/>
    <property type="molecule type" value="Genomic_DNA"/>
</dbReference>
<organism evidence="1 2">
    <name type="scientific">Acaulospora colombiana</name>
    <dbReference type="NCBI Taxonomy" id="27376"/>
    <lineage>
        <taxon>Eukaryota</taxon>
        <taxon>Fungi</taxon>
        <taxon>Fungi incertae sedis</taxon>
        <taxon>Mucoromycota</taxon>
        <taxon>Glomeromycotina</taxon>
        <taxon>Glomeromycetes</taxon>
        <taxon>Diversisporales</taxon>
        <taxon>Acaulosporaceae</taxon>
        <taxon>Acaulospora</taxon>
    </lineage>
</organism>
<keyword evidence="2" id="KW-1185">Reference proteome</keyword>